<dbReference type="GO" id="GO:0016705">
    <property type="term" value="F:oxidoreductase activity, acting on paired donors, with incorporation or reduction of molecular oxygen"/>
    <property type="evidence" value="ECO:0007669"/>
    <property type="project" value="InterPro"/>
</dbReference>
<feature type="compositionally biased region" description="Gly residues" evidence="4">
    <location>
        <begin position="747"/>
        <end position="756"/>
    </location>
</feature>
<dbReference type="InterPro" id="IPR002401">
    <property type="entry name" value="Cyt_P450_E_grp-I"/>
</dbReference>
<feature type="compositionally biased region" description="Low complexity" evidence="4">
    <location>
        <begin position="255"/>
        <end position="281"/>
    </location>
</feature>
<feature type="compositionally biased region" description="Low complexity" evidence="4">
    <location>
        <begin position="409"/>
        <end position="455"/>
    </location>
</feature>
<feature type="compositionally biased region" description="Low complexity" evidence="4">
    <location>
        <begin position="209"/>
        <end position="223"/>
    </location>
</feature>
<accession>A0A2K3DWE9</accession>
<dbReference type="InterPro" id="IPR050121">
    <property type="entry name" value="Cytochrome_P450_monoxygenase"/>
</dbReference>
<keyword evidence="3" id="KW-0349">Heme</keyword>
<dbReference type="GO" id="GO:0005506">
    <property type="term" value="F:iron ion binding"/>
    <property type="evidence" value="ECO:0007669"/>
    <property type="project" value="InterPro"/>
</dbReference>
<evidence type="ECO:0000256" key="2">
    <source>
        <dbReference type="ARBA" id="ARBA00010617"/>
    </source>
</evidence>
<keyword evidence="6" id="KW-1185">Reference proteome</keyword>
<feature type="region of interest" description="Disordered" evidence="4">
    <location>
        <begin position="305"/>
        <end position="326"/>
    </location>
</feature>
<reference evidence="5 6" key="1">
    <citation type="journal article" date="2007" name="Science">
        <title>The Chlamydomonas genome reveals the evolution of key animal and plant functions.</title>
        <authorList>
            <person name="Merchant S.S."/>
            <person name="Prochnik S.E."/>
            <person name="Vallon O."/>
            <person name="Harris E.H."/>
            <person name="Karpowicz S.J."/>
            <person name="Witman G.B."/>
            <person name="Terry A."/>
            <person name="Salamov A."/>
            <person name="Fritz-Laylin L.K."/>
            <person name="Marechal-Drouard L."/>
            <person name="Marshall W.F."/>
            <person name="Qu L.H."/>
            <person name="Nelson D.R."/>
            <person name="Sanderfoot A.A."/>
            <person name="Spalding M.H."/>
            <person name="Kapitonov V.V."/>
            <person name="Ren Q."/>
            <person name="Ferris P."/>
            <person name="Lindquist E."/>
            <person name="Shapiro H."/>
            <person name="Lucas S.M."/>
            <person name="Grimwood J."/>
            <person name="Schmutz J."/>
            <person name="Cardol P."/>
            <person name="Cerutti H."/>
            <person name="Chanfreau G."/>
            <person name="Chen C.L."/>
            <person name="Cognat V."/>
            <person name="Croft M.T."/>
            <person name="Dent R."/>
            <person name="Dutcher S."/>
            <person name="Fernandez E."/>
            <person name="Fukuzawa H."/>
            <person name="Gonzalez-Ballester D."/>
            <person name="Gonzalez-Halphen D."/>
            <person name="Hallmann A."/>
            <person name="Hanikenne M."/>
            <person name="Hippler M."/>
            <person name="Inwood W."/>
            <person name="Jabbari K."/>
            <person name="Kalanon M."/>
            <person name="Kuras R."/>
            <person name="Lefebvre P.A."/>
            <person name="Lemaire S.D."/>
            <person name="Lobanov A.V."/>
            <person name="Lohr M."/>
            <person name="Manuell A."/>
            <person name="Meier I."/>
            <person name="Mets L."/>
            <person name="Mittag M."/>
            <person name="Mittelmeier T."/>
            <person name="Moroney J.V."/>
            <person name="Moseley J."/>
            <person name="Napoli C."/>
            <person name="Nedelcu A.M."/>
            <person name="Niyogi K."/>
            <person name="Novoselov S.V."/>
            <person name="Paulsen I.T."/>
            <person name="Pazour G."/>
            <person name="Purton S."/>
            <person name="Ral J.P."/>
            <person name="Riano-Pachon D.M."/>
            <person name="Riekhof W."/>
            <person name="Rymarquis L."/>
            <person name="Schroda M."/>
            <person name="Stern D."/>
            <person name="Umen J."/>
            <person name="Willows R."/>
            <person name="Wilson N."/>
            <person name="Zimmer S.L."/>
            <person name="Allmer J."/>
            <person name="Balk J."/>
            <person name="Bisova K."/>
            <person name="Chen C.J."/>
            <person name="Elias M."/>
            <person name="Gendler K."/>
            <person name="Hauser C."/>
            <person name="Lamb M.R."/>
            <person name="Ledford H."/>
            <person name="Long J.C."/>
            <person name="Minagawa J."/>
            <person name="Page M.D."/>
            <person name="Pan J."/>
            <person name="Pootakham W."/>
            <person name="Roje S."/>
            <person name="Rose A."/>
            <person name="Stahlberg E."/>
            <person name="Terauchi A.M."/>
            <person name="Yang P."/>
            <person name="Ball S."/>
            <person name="Bowler C."/>
            <person name="Dieckmann C.L."/>
            <person name="Gladyshev V.N."/>
            <person name="Green P."/>
            <person name="Jorgensen R."/>
            <person name="Mayfield S."/>
            <person name="Mueller-Roeber B."/>
            <person name="Rajamani S."/>
            <person name="Sayre R.T."/>
            <person name="Brokstein P."/>
            <person name="Dubchak I."/>
            <person name="Goodstein D."/>
            <person name="Hornick L."/>
            <person name="Huang Y.W."/>
            <person name="Jhaveri J."/>
            <person name="Luo Y."/>
            <person name="Martinez D."/>
            <person name="Ngau W.C."/>
            <person name="Otillar B."/>
            <person name="Poliakov A."/>
            <person name="Porter A."/>
            <person name="Szajkowski L."/>
            <person name="Werner G."/>
            <person name="Zhou K."/>
            <person name="Grigoriev I.V."/>
            <person name="Rokhsar D.S."/>
            <person name="Grossman A.R."/>
        </authorList>
    </citation>
    <scope>NUCLEOTIDE SEQUENCE [LARGE SCALE GENOMIC DNA]</scope>
    <source>
        <strain evidence="6">CC-503</strain>
    </source>
</reference>
<dbReference type="PRINTS" id="PR00385">
    <property type="entry name" value="P450"/>
</dbReference>
<dbReference type="EMBL" id="CM008964">
    <property type="protein sequence ID" value="PNW84856.1"/>
    <property type="molecule type" value="Genomic_DNA"/>
</dbReference>
<dbReference type="InterPro" id="IPR001128">
    <property type="entry name" value="Cyt_P450"/>
</dbReference>
<dbReference type="SUPFAM" id="SSF48264">
    <property type="entry name" value="Cytochrome P450"/>
    <property type="match status" value="2"/>
</dbReference>
<dbReference type="RefSeq" id="XP_042925830.1">
    <property type="nucleotide sequence ID" value="XM_043060701.1"/>
</dbReference>
<feature type="compositionally biased region" description="Low complexity" evidence="4">
    <location>
        <begin position="340"/>
        <end position="363"/>
    </location>
</feature>
<evidence type="ECO:0000313" key="6">
    <source>
        <dbReference type="Proteomes" id="UP000006906"/>
    </source>
</evidence>
<dbReference type="Pfam" id="PF00067">
    <property type="entry name" value="p450"/>
    <property type="match status" value="3"/>
</dbReference>
<feature type="binding site" description="axial binding residue" evidence="3">
    <location>
        <position position="823"/>
    </location>
    <ligand>
        <name>heme</name>
        <dbReference type="ChEBI" id="CHEBI:30413"/>
    </ligand>
    <ligandPart>
        <name>Fe</name>
        <dbReference type="ChEBI" id="CHEBI:18248"/>
    </ligandPart>
</feature>
<evidence type="ECO:0000313" key="5">
    <source>
        <dbReference type="EMBL" id="PNW84856.1"/>
    </source>
</evidence>
<comment type="cofactor">
    <cofactor evidence="1 3">
        <name>heme</name>
        <dbReference type="ChEBI" id="CHEBI:30413"/>
    </cofactor>
</comment>
<dbReference type="Gene3D" id="1.10.630.10">
    <property type="entry name" value="Cytochrome P450"/>
    <property type="match status" value="2"/>
</dbReference>
<gene>
    <name evidence="5" type="ORF">CHLRE_03g161250v5</name>
</gene>
<sequence>MSSALDELRFYGTLAATLLGPRYDLGRVPGPPGHPLLGNITAVMRPDYHVQMLEWANTYGGIFKFSLGFQPVVVVSDPAVAVQVLGRAPGRAIPRKCVGYKFFDLATNASGAHSFFTTSDEGQWAAVRKAAAAAFSSANVKKAFPIALRHLLLVAESLDPAGPHTPGNPYLDLTHHSQQQHQQHQRHPQMQKGDGAAAARMSGGDGSEAAPAGKGDSSSGAASSRWLWRTPDLNWMRSGLSLGFRRRSRSRPGNSTAAAKPASTPPGSATTSTGATANATHAADAAPSASSSFVDLGSSCVGADSSASLASRSSSPSATASAPCSCGRCGANSPRRAVAAATATADTKGGGAERTAAAPAGPAEAEELAAGGVGAGAPGAAAGGRSIHSHPFDCGTDETSSVDETPPHATAAPAAATCTAPAGAGSGSGSATDAGTSASGTIDAESSTGAGTSGNPSGGGTGGGPAAVVDIQEHLELSLLHVFVEALFGVTPEDFPGRQVAADMNLVLEEANSRLKVPLSGLARAVTQPVAQARIRAAQVRLAAVYGSLYDVIRARGPQPEAVTDLWACLGRVRHPRTGELLGRQGLVPEIGALMMAGFDTSSHSVAWALFALAANPEAQQRVRQELDGRGLLRRPGTAAPPRLPVLDDLPQLPYLNACIDEAMRMYPVAATASVREVTEPTRVGDFVIPPGVIVWPMLYALHNSVHNWDQPDVFKPERWLQSNAGGSSSDSGGSSSKGGNEEAGVAGAGGGGAGGARSAAANDEGSGGAAGGLGGGGSGASSRSGSSAALGAAAAAAADGGGGKGGGGGKRYMPFSDGMKSCLGQALGLMEVRTALVVLLGRYAFALDPGHGGEAAVRRSMIMSLTLKIRGGLRLVATPLG</sequence>
<evidence type="ECO:0000256" key="3">
    <source>
        <dbReference type="PIRSR" id="PIRSR602401-1"/>
    </source>
</evidence>
<proteinExistence type="inferred from homology"/>
<dbReference type="InterPro" id="IPR036396">
    <property type="entry name" value="Cyt_P450_sf"/>
</dbReference>
<name>A0A2K3DWE9_CHLRE</name>
<evidence type="ECO:0000256" key="1">
    <source>
        <dbReference type="ARBA" id="ARBA00001971"/>
    </source>
</evidence>
<dbReference type="GO" id="GO:0004497">
    <property type="term" value="F:monooxygenase activity"/>
    <property type="evidence" value="ECO:0007669"/>
    <property type="project" value="InterPro"/>
</dbReference>
<feature type="region of interest" description="Disordered" evidence="4">
    <location>
        <begin position="340"/>
        <end position="466"/>
    </location>
</feature>
<dbReference type="KEGG" id="cre:CHLRE_03g161250v5"/>
<dbReference type="Proteomes" id="UP000006906">
    <property type="component" value="Chromosome 3"/>
</dbReference>
<feature type="compositionally biased region" description="Low complexity" evidence="4">
    <location>
        <begin position="723"/>
        <end position="746"/>
    </location>
</feature>
<dbReference type="ExpressionAtlas" id="A0A2K3DWE9">
    <property type="expression patterns" value="baseline"/>
</dbReference>
<dbReference type="InterPro" id="IPR017972">
    <property type="entry name" value="Cyt_P450_CS"/>
</dbReference>
<dbReference type="GO" id="GO:0020037">
    <property type="term" value="F:heme binding"/>
    <property type="evidence" value="ECO:0007669"/>
    <property type="project" value="InterPro"/>
</dbReference>
<feature type="compositionally biased region" description="Gly residues" evidence="4">
    <location>
        <begin position="456"/>
        <end position="465"/>
    </location>
</feature>
<feature type="region of interest" description="Disordered" evidence="4">
    <location>
        <begin position="245"/>
        <end position="281"/>
    </location>
</feature>
<keyword evidence="3" id="KW-0408">Iron</keyword>
<dbReference type="AlphaFoldDB" id="A0A2K3DWE9"/>
<keyword evidence="3" id="KW-0479">Metal-binding</keyword>
<dbReference type="Gramene" id="PNW84856">
    <property type="protein sequence ID" value="PNW84856"/>
    <property type="gene ID" value="CHLRE_03g161250v5"/>
</dbReference>
<dbReference type="PANTHER" id="PTHR24305:SF166">
    <property type="entry name" value="CYTOCHROME P450 12A4, MITOCHONDRIAL-RELATED"/>
    <property type="match status" value="1"/>
</dbReference>
<dbReference type="OrthoDB" id="1486960at2759"/>
<dbReference type="InParanoid" id="A0A2K3DWE9"/>
<evidence type="ECO:0008006" key="7">
    <source>
        <dbReference type="Google" id="ProtNLM"/>
    </source>
</evidence>
<feature type="region of interest" description="Disordered" evidence="4">
    <location>
        <begin position="163"/>
        <end position="223"/>
    </location>
</feature>
<dbReference type="STRING" id="3055.A0A2K3DWE9"/>
<dbReference type="PROSITE" id="PS00086">
    <property type="entry name" value="CYTOCHROME_P450"/>
    <property type="match status" value="1"/>
</dbReference>
<organism evidence="5 6">
    <name type="scientific">Chlamydomonas reinhardtii</name>
    <name type="common">Chlamydomonas smithii</name>
    <dbReference type="NCBI Taxonomy" id="3055"/>
    <lineage>
        <taxon>Eukaryota</taxon>
        <taxon>Viridiplantae</taxon>
        <taxon>Chlorophyta</taxon>
        <taxon>core chlorophytes</taxon>
        <taxon>Chlorophyceae</taxon>
        <taxon>CS clade</taxon>
        <taxon>Chlamydomonadales</taxon>
        <taxon>Chlamydomonadaceae</taxon>
        <taxon>Chlamydomonas</taxon>
    </lineage>
</organism>
<protein>
    <recommendedName>
        <fullName evidence="7">Cytochrome P450</fullName>
    </recommendedName>
</protein>
<evidence type="ECO:0000256" key="4">
    <source>
        <dbReference type="SAM" id="MobiDB-lite"/>
    </source>
</evidence>
<dbReference type="PANTHER" id="PTHR24305">
    <property type="entry name" value="CYTOCHROME P450"/>
    <property type="match status" value="1"/>
</dbReference>
<dbReference type="PRINTS" id="PR00463">
    <property type="entry name" value="EP450I"/>
</dbReference>
<comment type="similarity">
    <text evidence="2">Belongs to the cytochrome P450 family.</text>
</comment>
<feature type="compositionally biased region" description="Low complexity" evidence="4">
    <location>
        <begin position="305"/>
        <end position="325"/>
    </location>
</feature>
<feature type="region of interest" description="Disordered" evidence="4">
    <location>
        <begin position="721"/>
        <end position="765"/>
    </location>
</feature>
<dbReference type="GeneID" id="5729099"/>